<reference evidence="2 3" key="1">
    <citation type="submission" date="2021-04" db="EMBL/GenBank/DDBJ databases">
        <authorList>
            <person name="De Guttry C."/>
            <person name="Zahm M."/>
            <person name="Klopp C."/>
            <person name="Cabau C."/>
            <person name="Louis A."/>
            <person name="Berthelot C."/>
            <person name="Parey E."/>
            <person name="Roest Crollius H."/>
            <person name="Montfort J."/>
            <person name="Robinson-Rechavi M."/>
            <person name="Bucao C."/>
            <person name="Bouchez O."/>
            <person name="Gislard M."/>
            <person name="Lluch J."/>
            <person name="Milhes M."/>
            <person name="Lampietro C."/>
            <person name="Lopez Roques C."/>
            <person name="Donnadieu C."/>
            <person name="Braasch I."/>
            <person name="Desvignes T."/>
            <person name="Postlethwait J."/>
            <person name="Bobe J."/>
            <person name="Wedekind C."/>
            <person name="Guiguen Y."/>
        </authorList>
    </citation>
    <scope>NUCLEOTIDE SEQUENCE [LARGE SCALE GENOMIC DNA]</scope>
    <source>
        <strain evidence="2">Cs_M1</strain>
        <tissue evidence="2">Blood</tissue>
    </source>
</reference>
<dbReference type="Pfam" id="PF15273">
    <property type="entry name" value="NHS"/>
    <property type="match status" value="1"/>
</dbReference>
<proteinExistence type="predicted"/>
<feature type="region of interest" description="Disordered" evidence="1">
    <location>
        <begin position="1"/>
        <end position="66"/>
    </location>
</feature>
<name>A0AAN8LXS0_9TELE</name>
<evidence type="ECO:0000313" key="2">
    <source>
        <dbReference type="EMBL" id="KAK6320745.1"/>
    </source>
</evidence>
<dbReference type="AlphaFoldDB" id="A0AAN8LXS0"/>
<accession>A0AAN8LXS0</accession>
<dbReference type="Proteomes" id="UP001356427">
    <property type="component" value="Unassembled WGS sequence"/>
</dbReference>
<dbReference type="InterPro" id="IPR024845">
    <property type="entry name" value="NHS-like"/>
</dbReference>
<keyword evidence="3" id="KW-1185">Reference proteome</keyword>
<organism evidence="2 3">
    <name type="scientific">Coregonus suidteri</name>
    <dbReference type="NCBI Taxonomy" id="861788"/>
    <lineage>
        <taxon>Eukaryota</taxon>
        <taxon>Metazoa</taxon>
        <taxon>Chordata</taxon>
        <taxon>Craniata</taxon>
        <taxon>Vertebrata</taxon>
        <taxon>Euteleostomi</taxon>
        <taxon>Actinopterygii</taxon>
        <taxon>Neopterygii</taxon>
        <taxon>Teleostei</taxon>
        <taxon>Protacanthopterygii</taxon>
        <taxon>Salmoniformes</taxon>
        <taxon>Salmonidae</taxon>
        <taxon>Coregoninae</taxon>
        <taxon>Coregonus</taxon>
    </lineage>
</organism>
<dbReference type="EMBL" id="JAGTTL010000007">
    <property type="protein sequence ID" value="KAK6320745.1"/>
    <property type="molecule type" value="Genomic_DNA"/>
</dbReference>
<evidence type="ECO:0000256" key="1">
    <source>
        <dbReference type="SAM" id="MobiDB-lite"/>
    </source>
</evidence>
<comment type="caution">
    <text evidence="2">The sequence shown here is derived from an EMBL/GenBank/DDBJ whole genome shotgun (WGS) entry which is preliminary data.</text>
</comment>
<evidence type="ECO:0000313" key="3">
    <source>
        <dbReference type="Proteomes" id="UP001356427"/>
    </source>
</evidence>
<gene>
    <name evidence="2" type="ORF">J4Q44_G00098520</name>
</gene>
<feature type="compositionally biased region" description="Polar residues" evidence="1">
    <location>
        <begin position="47"/>
        <end position="64"/>
    </location>
</feature>
<protein>
    <submittedName>
        <fullName evidence="2">Uncharacterized protein</fullName>
    </submittedName>
</protein>
<sequence length="80" mass="9277">MRYSTSDYQQRQRASSRRRRVTIAVSVAPPIPMYPSPHSVRRRQQRGRSLTTFDSPAPRSSSPTRMLPLLSLEQKGWYSL</sequence>